<dbReference type="Proteomes" id="UP000530571">
    <property type="component" value="Unassembled WGS sequence"/>
</dbReference>
<keyword evidence="2" id="KW-1185">Reference proteome</keyword>
<dbReference type="RefSeq" id="WP_425488337.1">
    <property type="nucleotide sequence ID" value="NZ_JACIDZ010000002.1"/>
</dbReference>
<comment type="caution">
    <text evidence="1">The sequence shown here is derived from an EMBL/GenBank/DDBJ whole genome shotgun (WGS) entry which is preliminary data.</text>
</comment>
<protein>
    <submittedName>
        <fullName evidence="1">Uncharacterized protein</fullName>
    </submittedName>
</protein>
<evidence type="ECO:0000313" key="1">
    <source>
        <dbReference type="EMBL" id="MBB4121227.1"/>
    </source>
</evidence>
<dbReference type="EMBL" id="JACIDZ010000002">
    <property type="protein sequence ID" value="MBB4121227.1"/>
    <property type="molecule type" value="Genomic_DNA"/>
</dbReference>
<reference evidence="1 2" key="1">
    <citation type="submission" date="2020-08" db="EMBL/GenBank/DDBJ databases">
        <title>Genomic Encyclopedia of Type Strains, Phase IV (KMG-IV): sequencing the most valuable type-strain genomes for metagenomic binning, comparative biology and taxonomic classification.</title>
        <authorList>
            <person name="Goeker M."/>
        </authorList>
    </citation>
    <scope>NUCLEOTIDE SEQUENCE [LARGE SCALE GENOMIC DNA]</scope>
    <source>
        <strain evidence="1 2">DSM 28101</strain>
    </source>
</reference>
<evidence type="ECO:0000313" key="2">
    <source>
        <dbReference type="Proteomes" id="UP000530571"/>
    </source>
</evidence>
<name>A0A7W6PAA5_9HYPH</name>
<proteinExistence type="predicted"/>
<organism evidence="1 2">
    <name type="scientific">Martelella radicis</name>
    <dbReference type="NCBI Taxonomy" id="1397476"/>
    <lineage>
        <taxon>Bacteria</taxon>
        <taxon>Pseudomonadati</taxon>
        <taxon>Pseudomonadota</taxon>
        <taxon>Alphaproteobacteria</taxon>
        <taxon>Hyphomicrobiales</taxon>
        <taxon>Aurantimonadaceae</taxon>
        <taxon>Martelella</taxon>
    </lineage>
</organism>
<sequence>MSSSSKLRDRVGIDPVIFGMRANELYKNGLPMEIEGCDQTIVASGNLEANPICPKRHCLAENTANILQLTPLSLTHCHDPVLDRRSSVGMFSGIFMQMKCLDYPHANFPFWEK</sequence>
<gene>
    <name evidence="1" type="ORF">GGR30_001138</name>
</gene>
<dbReference type="AlphaFoldDB" id="A0A7W6PAA5"/>
<accession>A0A7W6PAA5</accession>